<evidence type="ECO:0000313" key="11">
    <source>
        <dbReference type="EMBL" id="EEF27740.1"/>
    </source>
</evidence>
<evidence type="ECO:0000256" key="2">
    <source>
        <dbReference type="ARBA" id="ARBA00022448"/>
    </source>
</evidence>
<gene>
    <name evidence="11" type="ORF">RCOM_0032020</name>
</gene>
<name>B9T8S6_RICCO</name>
<dbReference type="AlphaFoldDB" id="B9T8S6"/>
<feature type="chain" id="PRO_5002890089" description="YcnI-like domain-containing protein" evidence="8">
    <location>
        <begin position="24"/>
        <end position="492"/>
    </location>
</feature>
<dbReference type="Gene3D" id="2.170.130.10">
    <property type="entry name" value="TonB-dependent receptor, plug domain"/>
    <property type="match status" value="1"/>
</dbReference>
<proteinExistence type="predicted"/>
<dbReference type="Proteomes" id="UP000008311">
    <property type="component" value="Unassembled WGS sequence"/>
</dbReference>
<dbReference type="InterPro" id="IPR039426">
    <property type="entry name" value="TonB-dep_rcpt-like"/>
</dbReference>
<evidence type="ECO:0000256" key="8">
    <source>
        <dbReference type="SAM" id="SignalP"/>
    </source>
</evidence>
<evidence type="ECO:0000256" key="7">
    <source>
        <dbReference type="SAM" id="MobiDB-lite"/>
    </source>
</evidence>
<keyword evidence="6" id="KW-0998">Cell outer membrane</keyword>
<feature type="domain" description="YncI copper-binding" evidence="10">
    <location>
        <begin position="34"/>
        <end position="176"/>
    </location>
</feature>
<feature type="signal peptide" evidence="8">
    <location>
        <begin position="1"/>
        <end position="23"/>
    </location>
</feature>
<dbReference type="eggNOG" id="ENOG502S70Z">
    <property type="taxonomic scope" value="Eukaryota"/>
</dbReference>
<dbReference type="InterPro" id="IPR037066">
    <property type="entry name" value="Plug_dom_sf"/>
</dbReference>
<evidence type="ECO:0000259" key="10">
    <source>
        <dbReference type="Pfam" id="PF07987"/>
    </source>
</evidence>
<dbReference type="EMBL" id="EQ975177">
    <property type="protein sequence ID" value="EEF27740.1"/>
    <property type="molecule type" value="Genomic_DNA"/>
</dbReference>
<dbReference type="Pfam" id="PF07715">
    <property type="entry name" value="Plug"/>
    <property type="match status" value="1"/>
</dbReference>
<dbReference type="CDD" id="cd08545">
    <property type="entry name" value="YcnI_like"/>
    <property type="match status" value="1"/>
</dbReference>
<dbReference type="Pfam" id="PF07987">
    <property type="entry name" value="DUF1775"/>
    <property type="match status" value="1"/>
</dbReference>
<keyword evidence="2" id="KW-0813">Transport</keyword>
<dbReference type="InParanoid" id="B9T8S6"/>
<feature type="region of interest" description="Disordered" evidence="7">
    <location>
        <begin position="167"/>
        <end position="196"/>
    </location>
</feature>
<evidence type="ECO:0000256" key="5">
    <source>
        <dbReference type="ARBA" id="ARBA00023136"/>
    </source>
</evidence>
<dbReference type="InterPro" id="IPR038507">
    <property type="entry name" value="YcnI-like_sf"/>
</dbReference>
<evidence type="ECO:0000256" key="4">
    <source>
        <dbReference type="ARBA" id="ARBA00022729"/>
    </source>
</evidence>
<dbReference type="InterPro" id="IPR012910">
    <property type="entry name" value="Plug_dom"/>
</dbReference>
<keyword evidence="3" id="KW-0812">Transmembrane</keyword>
<dbReference type="STRING" id="3988.B9T8S6"/>
<dbReference type="Gene3D" id="2.40.170.20">
    <property type="entry name" value="TonB-dependent receptor, beta-barrel domain"/>
    <property type="match status" value="1"/>
</dbReference>
<evidence type="ECO:0008006" key="13">
    <source>
        <dbReference type="Google" id="ProtNLM"/>
    </source>
</evidence>
<accession>B9T8S6</accession>
<dbReference type="InterPro" id="IPR036942">
    <property type="entry name" value="Beta-barrel_TonB_sf"/>
</dbReference>
<evidence type="ECO:0000256" key="3">
    <source>
        <dbReference type="ARBA" id="ARBA00022692"/>
    </source>
</evidence>
<evidence type="ECO:0000313" key="12">
    <source>
        <dbReference type="Proteomes" id="UP000008311"/>
    </source>
</evidence>
<dbReference type="Gene3D" id="2.60.40.2230">
    <property type="entry name" value="Uncharacterised protein YcnI-like PF07987, DUF1775"/>
    <property type="match status" value="1"/>
</dbReference>
<reference evidence="12" key="1">
    <citation type="journal article" date="2010" name="Nat. Biotechnol.">
        <title>Draft genome sequence of the oilseed species Ricinus communis.</title>
        <authorList>
            <person name="Chan A.P."/>
            <person name="Crabtree J."/>
            <person name="Zhao Q."/>
            <person name="Lorenzi H."/>
            <person name="Orvis J."/>
            <person name="Puiu D."/>
            <person name="Melake-Berhan A."/>
            <person name="Jones K.M."/>
            <person name="Redman J."/>
            <person name="Chen G."/>
            <person name="Cahoon E.B."/>
            <person name="Gedil M."/>
            <person name="Stanke M."/>
            <person name="Haas B.J."/>
            <person name="Wortman J.R."/>
            <person name="Fraser-Liggett C.M."/>
            <person name="Ravel J."/>
            <person name="Rabinowicz P.D."/>
        </authorList>
    </citation>
    <scope>NUCLEOTIDE SEQUENCE [LARGE SCALE GENOMIC DNA]</scope>
    <source>
        <strain evidence="12">cv. Hale</strain>
    </source>
</reference>
<keyword evidence="12" id="KW-1185">Reference proteome</keyword>
<organism evidence="11 12">
    <name type="scientific">Ricinus communis</name>
    <name type="common">Castor bean</name>
    <dbReference type="NCBI Taxonomy" id="3988"/>
    <lineage>
        <taxon>Eukaryota</taxon>
        <taxon>Viridiplantae</taxon>
        <taxon>Streptophyta</taxon>
        <taxon>Embryophyta</taxon>
        <taxon>Tracheophyta</taxon>
        <taxon>Spermatophyta</taxon>
        <taxon>Magnoliopsida</taxon>
        <taxon>eudicotyledons</taxon>
        <taxon>Gunneridae</taxon>
        <taxon>Pentapetalae</taxon>
        <taxon>rosids</taxon>
        <taxon>fabids</taxon>
        <taxon>Malpighiales</taxon>
        <taxon>Euphorbiaceae</taxon>
        <taxon>Acalyphoideae</taxon>
        <taxon>Acalypheae</taxon>
        <taxon>Ricinus</taxon>
    </lineage>
</organism>
<feature type="domain" description="TonB-dependent receptor plug" evidence="9">
    <location>
        <begin position="282"/>
        <end position="325"/>
    </location>
</feature>
<comment type="subcellular location">
    <subcellularLocation>
        <location evidence="1">Cell outer membrane</location>
        <topology evidence="1">Multi-pass membrane protein</topology>
    </subcellularLocation>
</comment>
<dbReference type="InterPro" id="IPR012533">
    <property type="entry name" value="YcnI-copper_dom"/>
</dbReference>
<evidence type="ECO:0000256" key="6">
    <source>
        <dbReference type="ARBA" id="ARBA00023237"/>
    </source>
</evidence>
<keyword evidence="4 8" id="KW-0732">Signal</keyword>
<dbReference type="SUPFAM" id="SSF56935">
    <property type="entry name" value="Porins"/>
    <property type="match status" value="1"/>
</dbReference>
<keyword evidence="5" id="KW-0472">Membrane</keyword>
<dbReference type="PANTHER" id="PTHR30069">
    <property type="entry name" value="TONB-DEPENDENT OUTER MEMBRANE RECEPTOR"/>
    <property type="match status" value="1"/>
</dbReference>
<protein>
    <recommendedName>
        <fullName evidence="13">YcnI-like domain-containing protein</fullName>
    </recommendedName>
</protein>
<sequence length="492" mass="53592">MHTPPRRGPRVVAPILFVFVALAATIASRCAHAHIVAQPDQGKAGSYFETSLKVPHGCDGSSTVALRVAIPDGVLSIKPQLKPGWTVSIVTRSIDPPLKAEHGMTIDKSVAAVEWRGGPLPDNLYDTFGLVMKLPTTPGKTLYFPVVQTCENGKRDWTEIPTEGQDWHAIHSPAPQGTGDHESSTQPTPPNIGRGTHLREQRIGAIRFGRNVDRGSDTARRRRHGYDATVADLTDGRRATAQAVRDSRLGRFRRQRNVRQQLRVHVARRVEECARCLCAEPDGIPTNLADGSGDYYQIDPLALQSVEVYKGGNGLAYGASTLGGAIDFLTPTAYTALAPSMLRLEGGSFGTIRGSAQFSRIVGPLDFIGTFTVDHADGYRQHERGQYEQFNGNVGYRFSADVETRFYLGAYLVNQQLPGTLSLSDALNNPTKASPGALAGDQARNTRTERIANRTTFRLESGQIDVDSWAIHKGLYHPIFQRPCSSVACATI</sequence>
<dbReference type="PANTHER" id="PTHR30069:SF29">
    <property type="entry name" value="HEMOGLOBIN AND HEMOGLOBIN-HAPTOGLOBIN-BINDING PROTEIN 1-RELATED"/>
    <property type="match status" value="1"/>
</dbReference>
<evidence type="ECO:0000256" key="1">
    <source>
        <dbReference type="ARBA" id="ARBA00004571"/>
    </source>
</evidence>
<evidence type="ECO:0000259" key="9">
    <source>
        <dbReference type="Pfam" id="PF07715"/>
    </source>
</evidence>